<protein>
    <submittedName>
        <fullName evidence="2">Uncharacterized protein</fullName>
    </submittedName>
</protein>
<feature type="compositionally biased region" description="Pro residues" evidence="1">
    <location>
        <begin position="323"/>
        <end position="334"/>
    </location>
</feature>
<dbReference type="AlphaFoldDB" id="A0A9P4HNF3"/>
<feature type="compositionally biased region" description="Basic and acidic residues" evidence="1">
    <location>
        <begin position="1"/>
        <end position="13"/>
    </location>
</feature>
<proteinExistence type="predicted"/>
<dbReference type="Proteomes" id="UP000799776">
    <property type="component" value="Unassembled WGS sequence"/>
</dbReference>
<feature type="region of interest" description="Disordered" evidence="1">
    <location>
        <begin position="1"/>
        <end position="252"/>
    </location>
</feature>
<evidence type="ECO:0000256" key="1">
    <source>
        <dbReference type="SAM" id="MobiDB-lite"/>
    </source>
</evidence>
<feature type="compositionally biased region" description="Gly residues" evidence="1">
    <location>
        <begin position="359"/>
        <end position="377"/>
    </location>
</feature>
<dbReference type="EMBL" id="ML978748">
    <property type="protein sequence ID" value="KAF2084007.1"/>
    <property type="molecule type" value="Genomic_DNA"/>
</dbReference>
<feature type="region of interest" description="Disordered" evidence="1">
    <location>
        <begin position="321"/>
        <end position="386"/>
    </location>
</feature>
<feature type="compositionally biased region" description="Low complexity" evidence="1">
    <location>
        <begin position="26"/>
        <end position="38"/>
    </location>
</feature>
<feature type="compositionally biased region" description="Basic residues" evidence="1">
    <location>
        <begin position="163"/>
        <end position="177"/>
    </location>
</feature>
<feature type="compositionally biased region" description="Low complexity" evidence="1">
    <location>
        <begin position="67"/>
        <end position="86"/>
    </location>
</feature>
<feature type="region of interest" description="Disordered" evidence="1">
    <location>
        <begin position="419"/>
        <end position="465"/>
    </location>
</feature>
<name>A0A9P4HNF3_9PEZI</name>
<sequence length="465" mass="48898">MASRDRLYSHEQPARLPKLHVRNRPSESSTSELLPLEEIAPCPTKPSASVPRDRDHRPQVNSKSARPTRPGTEGSSGTPTTTPTDTKPQRKKSNSMRDFFTMKEPSSTAIEEYKRQQKQQTGGRPEISPLQKLPPHVPPVNSKWDGLPRTGSHSHKGSNTSNQHRRHHSTKSSHTRHSSAQTQTSSRTTTTTSTSTSSSHRSHHPNPLTQHPQAQQPPPSPLTASTIDFDYGPPPSRATTNTTTSSSTVPAVRHDSVNTLGLNFSALHLNGGGSMSDSFLPPSASLATTSWGPPAFAPQAVGPASAPAASVSNQELQVIAPWAEPPPSPSPSPAPRTAAAEGVPVVRLPAESERLLRGSVGGAAGVGRGGGVGGGGQDTDVPLVLNATPRLPRLSLDDEEGEEMGALRRLERVVVRGGRGTGCGHACGHAGGGSGSGSGSAPRRSSPTRDKAGRGMFSRLAGRKK</sequence>
<organism evidence="2 3">
    <name type="scientific">Saccharata proteae CBS 121410</name>
    <dbReference type="NCBI Taxonomy" id="1314787"/>
    <lineage>
        <taxon>Eukaryota</taxon>
        <taxon>Fungi</taxon>
        <taxon>Dikarya</taxon>
        <taxon>Ascomycota</taxon>
        <taxon>Pezizomycotina</taxon>
        <taxon>Dothideomycetes</taxon>
        <taxon>Dothideomycetes incertae sedis</taxon>
        <taxon>Botryosphaeriales</taxon>
        <taxon>Saccharataceae</taxon>
        <taxon>Saccharata</taxon>
    </lineage>
</organism>
<comment type="caution">
    <text evidence="2">The sequence shown here is derived from an EMBL/GenBank/DDBJ whole genome shotgun (WGS) entry which is preliminary data.</text>
</comment>
<feature type="compositionally biased region" description="Gly residues" evidence="1">
    <location>
        <begin position="419"/>
        <end position="438"/>
    </location>
</feature>
<keyword evidence="3" id="KW-1185">Reference proteome</keyword>
<accession>A0A9P4HNF3</accession>
<feature type="compositionally biased region" description="Low complexity" evidence="1">
    <location>
        <begin position="178"/>
        <end position="199"/>
    </location>
</feature>
<evidence type="ECO:0000313" key="2">
    <source>
        <dbReference type="EMBL" id="KAF2084007.1"/>
    </source>
</evidence>
<evidence type="ECO:0000313" key="3">
    <source>
        <dbReference type="Proteomes" id="UP000799776"/>
    </source>
</evidence>
<reference evidence="2" key="1">
    <citation type="journal article" date="2020" name="Stud. Mycol.">
        <title>101 Dothideomycetes genomes: a test case for predicting lifestyles and emergence of pathogens.</title>
        <authorList>
            <person name="Haridas S."/>
            <person name="Albert R."/>
            <person name="Binder M."/>
            <person name="Bloem J."/>
            <person name="Labutti K."/>
            <person name="Salamov A."/>
            <person name="Andreopoulos B."/>
            <person name="Baker S."/>
            <person name="Barry K."/>
            <person name="Bills G."/>
            <person name="Bluhm B."/>
            <person name="Cannon C."/>
            <person name="Castanera R."/>
            <person name="Culley D."/>
            <person name="Daum C."/>
            <person name="Ezra D."/>
            <person name="Gonzalez J."/>
            <person name="Henrissat B."/>
            <person name="Kuo A."/>
            <person name="Liang C."/>
            <person name="Lipzen A."/>
            <person name="Lutzoni F."/>
            <person name="Magnuson J."/>
            <person name="Mondo S."/>
            <person name="Nolan M."/>
            <person name="Ohm R."/>
            <person name="Pangilinan J."/>
            <person name="Park H.-J."/>
            <person name="Ramirez L."/>
            <person name="Alfaro M."/>
            <person name="Sun H."/>
            <person name="Tritt A."/>
            <person name="Yoshinaga Y."/>
            <person name="Zwiers L.-H."/>
            <person name="Turgeon B."/>
            <person name="Goodwin S."/>
            <person name="Spatafora J."/>
            <person name="Crous P."/>
            <person name="Grigoriev I."/>
        </authorList>
    </citation>
    <scope>NUCLEOTIDE SEQUENCE</scope>
    <source>
        <strain evidence="2">CBS 121410</strain>
    </source>
</reference>
<dbReference type="OrthoDB" id="4117770at2759"/>
<gene>
    <name evidence="2" type="ORF">K490DRAFT_59961</name>
</gene>
<feature type="compositionally biased region" description="Low complexity" evidence="1">
    <location>
        <begin position="237"/>
        <end position="251"/>
    </location>
</feature>